<protein>
    <recommendedName>
        <fullName evidence="7">Protein-L-isoaspartate O-methyltransferase</fullName>
        <ecNumber evidence="7">2.1.1.77</ecNumber>
    </recommendedName>
    <alternativeName>
        <fullName evidence="7">L-isoaspartyl protein carboxyl methyltransferase</fullName>
    </alternativeName>
    <alternativeName>
        <fullName evidence="7">Protein L-isoaspartyl methyltransferase</fullName>
    </alternativeName>
    <alternativeName>
        <fullName evidence="7">Protein-beta-aspartate methyltransferase</fullName>
        <shortName evidence="7">PIMT</shortName>
    </alternativeName>
</protein>
<reference evidence="8 9" key="1">
    <citation type="journal article" date="2017" name="ISME J.">
        <title>Energy and carbon metabolisms in a deep terrestrial subsurface fluid microbial community.</title>
        <authorList>
            <person name="Momper L."/>
            <person name="Jungbluth S.P."/>
            <person name="Lee M.D."/>
            <person name="Amend J.P."/>
        </authorList>
    </citation>
    <scope>NUCLEOTIDE SEQUENCE [LARGE SCALE GENOMIC DNA]</scope>
    <source>
        <strain evidence="8">SURF_26</strain>
    </source>
</reference>
<dbReference type="GO" id="GO:0005737">
    <property type="term" value="C:cytoplasm"/>
    <property type="evidence" value="ECO:0007669"/>
    <property type="project" value="UniProtKB-SubCell"/>
</dbReference>
<dbReference type="NCBIfam" id="NF001453">
    <property type="entry name" value="PRK00312.1"/>
    <property type="match status" value="1"/>
</dbReference>
<comment type="caution">
    <text evidence="8">The sequence shown here is derived from an EMBL/GenBank/DDBJ whole genome shotgun (WGS) entry which is preliminary data.</text>
</comment>
<dbReference type="Proteomes" id="UP000266426">
    <property type="component" value="Unassembled WGS sequence"/>
</dbReference>
<dbReference type="Pfam" id="PF01135">
    <property type="entry name" value="PCMT"/>
    <property type="match status" value="1"/>
</dbReference>
<dbReference type="HAMAP" id="MF_00090">
    <property type="entry name" value="PIMT"/>
    <property type="match status" value="1"/>
</dbReference>
<evidence type="ECO:0000256" key="3">
    <source>
        <dbReference type="ARBA" id="ARBA00022490"/>
    </source>
</evidence>
<dbReference type="AlphaFoldDB" id="A0A3A4QY52"/>
<evidence type="ECO:0000313" key="8">
    <source>
        <dbReference type="EMBL" id="RJP57659.1"/>
    </source>
</evidence>
<dbReference type="PANTHER" id="PTHR11579">
    <property type="entry name" value="PROTEIN-L-ISOASPARTATE O-METHYLTRANSFERASE"/>
    <property type="match status" value="1"/>
</dbReference>
<keyword evidence="6 7" id="KW-0949">S-adenosyl-L-methionine</keyword>
<accession>A0A3A4QY52</accession>
<keyword evidence="4 7" id="KW-0489">Methyltransferase</keyword>
<evidence type="ECO:0000256" key="7">
    <source>
        <dbReference type="HAMAP-Rule" id="MF_00090"/>
    </source>
</evidence>
<comment type="subcellular location">
    <subcellularLocation>
        <location evidence="1 7">Cytoplasm</location>
    </subcellularLocation>
</comment>
<dbReference type="EC" id="2.1.1.77" evidence="7"/>
<evidence type="ECO:0000256" key="1">
    <source>
        <dbReference type="ARBA" id="ARBA00004496"/>
    </source>
</evidence>
<comment type="catalytic activity">
    <reaction evidence="7">
        <text>[protein]-L-isoaspartate + S-adenosyl-L-methionine = [protein]-L-isoaspartate alpha-methyl ester + S-adenosyl-L-homocysteine</text>
        <dbReference type="Rhea" id="RHEA:12705"/>
        <dbReference type="Rhea" id="RHEA-COMP:12143"/>
        <dbReference type="Rhea" id="RHEA-COMP:12144"/>
        <dbReference type="ChEBI" id="CHEBI:57856"/>
        <dbReference type="ChEBI" id="CHEBI:59789"/>
        <dbReference type="ChEBI" id="CHEBI:90596"/>
        <dbReference type="ChEBI" id="CHEBI:90598"/>
        <dbReference type="EC" id="2.1.1.77"/>
    </reaction>
</comment>
<proteinExistence type="inferred from homology"/>
<evidence type="ECO:0000256" key="4">
    <source>
        <dbReference type="ARBA" id="ARBA00022603"/>
    </source>
</evidence>
<dbReference type="GO" id="GO:0030091">
    <property type="term" value="P:protein repair"/>
    <property type="evidence" value="ECO:0007669"/>
    <property type="project" value="UniProtKB-UniRule"/>
</dbReference>
<evidence type="ECO:0000256" key="5">
    <source>
        <dbReference type="ARBA" id="ARBA00022679"/>
    </source>
</evidence>
<dbReference type="InterPro" id="IPR029063">
    <property type="entry name" value="SAM-dependent_MTases_sf"/>
</dbReference>
<name>A0A3A4QY52_9BACT</name>
<comment type="function">
    <text evidence="7">Catalyzes the methyl esterification of L-isoaspartyl residues in peptides and proteins that result from spontaneous decomposition of normal L-aspartyl and L-asparaginyl residues. It plays a role in the repair and/or degradation of damaged proteins.</text>
</comment>
<evidence type="ECO:0000256" key="2">
    <source>
        <dbReference type="ARBA" id="ARBA00005369"/>
    </source>
</evidence>
<dbReference type="EMBL" id="QZJZ01000077">
    <property type="protein sequence ID" value="RJP57659.1"/>
    <property type="molecule type" value="Genomic_DNA"/>
</dbReference>
<dbReference type="PROSITE" id="PS01279">
    <property type="entry name" value="PCMT"/>
    <property type="match status" value="1"/>
</dbReference>
<keyword evidence="3 7" id="KW-0963">Cytoplasm</keyword>
<gene>
    <name evidence="7" type="primary">pcm</name>
    <name evidence="8" type="ORF">C4541_09845</name>
</gene>
<dbReference type="FunFam" id="3.40.50.150:FF:000010">
    <property type="entry name" value="Protein-L-isoaspartate O-methyltransferase"/>
    <property type="match status" value="1"/>
</dbReference>
<evidence type="ECO:0000313" key="9">
    <source>
        <dbReference type="Proteomes" id="UP000266426"/>
    </source>
</evidence>
<dbReference type="InterPro" id="IPR000682">
    <property type="entry name" value="PCMT"/>
</dbReference>
<organism evidence="8 9">
    <name type="scientific">Candidatus Auribacter fodinae</name>
    <dbReference type="NCBI Taxonomy" id="2093366"/>
    <lineage>
        <taxon>Bacteria</taxon>
        <taxon>Pseudomonadati</taxon>
        <taxon>Candidatus Auribacterota</taxon>
        <taxon>Candidatus Auribacteria</taxon>
        <taxon>Candidatus Auribacterales</taxon>
        <taxon>Candidatus Auribacteraceae</taxon>
        <taxon>Candidatus Auribacter</taxon>
    </lineage>
</organism>
<comment type="similarity">
    <text evidence="2 7">Belongs to the methyltransferase superfamily. L-isoaspartyl/D-aspartyl protein methyltransferase family.</text>
</comment>
<dbReference type="GO" id="GO:0032259">
    <property type="term" value="P:methylation"/>
    <property type="evidence" value="ECO:0007669"/>
    <property type="project" value="UniProtKB-KW"/>
</dbReference>
<evidence type="ECO:0000256" key="6">
    <source>
        <dbReference type="ARBA" id="ARBA00022691"/>
    </source>
</evidence>
<feature type="active site" evidence="7">
    <location>
        <position position="86"/>
    </location>
</feature>
<dbReference type="CDD" id="cd02440">
    <property type="entry name" value="AdoMet_MTases"/>
    <property type="match status" value="1"/>
</dbReference>
<keyword evidence="5 7" id="KW-0808">Transferase</keyword>
<sequence length="237" mass="26520">MKIRQLALASIFVITVSGFDYITSHDPYEAQRLRMVRNQIVKRGITDQRVIRAMEKVPRHEFVTENYLQNAYDDTPLPIGMGQTISQPYVVALMTELLTLKADDKVLEIGTGSGYQAAVLAELVQSVFSIEIVPYHAERAQEILQRLGYHSVTVKSGDGFFGWPEEAPFDAIIITAAPVKVPQPLLDQLAENGRLIVPEGEYFQTLMIYTKKHGKITVTSSIPVRFVPMTGYSDSSQ</sequence>
<dbReference type="Gene3D" id="3.40.50.150">
    <property type="entry name" value="Vaccinia Virus protein VP39"/>
    <property type="match status" value="1"/>
</dbReference>
<dbReference type="GO" id="GO:0004719">
    <property type="term" value="F:protein-L-isoaspartate (D-aspartate) O-methyltransferase activity"/>
    <property type="evidence" value="ECO:0007669"/>
    <property type="project" value="UniProtKB-UniRule"/>
</dbReference>
<dbReference type="NCBIfam" id="TIGR00080">
    <property type="entry name" value="pimt"/>
    <property type="match status" value="1"/>
</dbReference>
<dbReference type="SUPFAM" id="SSF53335">
    <property type="entry name" value="S-adenosyl-L-methionine-dependent methyltransferases"/>
    <property type="match status" value="1"/>
</dbReference>
<dbReference type="PANTHER" id="PTHR11579:SF0">
    <property type="entry name" value="PROTEIN-L-ISOASPARTATE(D-ASPARTATE) O-METHYLTRANSFERASE"/>
    <property type="match status" value="1"/>
</dbReference>